<feature type="transmembrane region" description="Helical" evidence="6">
    <location>
        <begin position="243"/>
        <end position="264"/>
    </location>
</feature>
<dbReference type="AlphaFoldDB" id="A0A371PCX6"/>
<evidence type="ECO:0000256" key="2">
    <source>
        <dbReference type="ARBA" id="ARBA00022692"/>
    </source>
</evidence>
<dbReference type="Proteomes" id="UP000265581">
    <property type="component" value="Unassembled WGS sequence"/>
</dbReference>
<keyword evidence="3 6" id="KW-1133">Transmembrane helix</keyword>
<comment type="subcellular location">
    <subcellularLocation>
        <location evidence="1">Membrane</location>
        <topology evidence="1">Multi-pass membrane protein</topology>
    </subcellularLocation>
</comment>
<accession>A0A371PCX6</accession>
<evidence type="ECO:0000313" key="8">
    <source>
        <dbReference type="Proteomes" id="UP000265581"/>
    </source>
</evidence>
<dbReference type="InterPro" id="IPR044878">
    <property type="entry name" value="UbiA_sf"/>
</dbReference>
<evidence type="ECO:0000256" key="1">
    <source>
        <dbReference type="ARBA" id="ARBA00004141"/>
    </source>
</evidence>
<evidence type="ECO:0000256" key="5">
    <source>
        <dbReference type="SAM" id="MobiDB-lite"/>
    </source>
</evidence>
<feature type="compositionally biased region" description="Basic residues" evidence="5">
    <location>
        <begin position="40"/>
        <end position="52"/>
    </location>
</feature>
<evidence type="ECO:0000256" key="6">
    <source>
        <dbReference type="SAM" id="Phobius"/>
    </source>
</evidence>
<dbReference type="OrthoDB" id="3212588at2"/>
<feature type="transmembrane region" description="Helical" evidence="6">
    <location>
        <begin position="179"/>
        <end position="197"/>
    </location>
</feature>
<keyword evidence="2 6" id="KW-0812">Transmembrane</keyword>
<proteinExistence type="predicted"/>
<feature type="transmembrane region" description="Helical" evidence="6">
    <location>
        <begin position="204"/>
        <end position="223"/>
    </location>
</feature>
<feature type="region of interest" description="Disordered" evidence="5">
    <location>
        <begin position="40"/>
        <end position="60"/>
    </location>
</feature>
<name>A0A371PCX6_9ACTN</name>
<evidence type="ECO:0000256" key="3">
    <source>
        <dbReference type="ARBA" id="ARBA00022989"/>
    </source>
</evidence>
<dbReference type="GO" id="GO:0016020">
    <property type="term" value="C:membrane"/>
    <property type="evidence" value="ECO:0007669"/>
    <property type="project" value="UniProtKB-SubCell"/>
</dbReference>
<feature type="transmembrane region" description="Helical" evidence="6">
    <location>
        <begin position="123"/>
        <end position="148"/>
    </location>
</feature>
<feature type="transmembrane region" description="Helical" evidence="6">
    <location>
        <begin position="271"/>
        <end position="290"/>
    </location>
</feature>
<evidence type="ECO:0000313" key="7">
    <source>
        <dbReference type="EMBL" id="REK73793.1"/>
    </source>
</evidence>
<keyword evidence="8" id="KW-1185">Reference proteome</keyword>
<dbReference type="GO" id="GO:0016765">
    <property type="term" value="F:transferase activity, transferring alkyl or aryl (other than methyl) groups"/>
    <property type="evidence" value="ECO:0007669"/>
    <property type="project" value="InterPro"/>
</dbReference>
<protein>
    <recommendedName>
        <fullName evidence="9">1,4-dihydroxy-2-naphthoate prenyltransferase</fullName>
    </recommendedName>
</protein>
<dbReference type="InterPro" id="IPR000537">
    <property type="entry name" value="UbiA_prenyltransferase"/>
</dbReference>
<evidence type="ECO:0008006" key="9">
    <source>
        <dbReference type="Google" id="ProtNLM"/>
    </source>
</evidence>
<sequence length="314" mass="32342">MTRSARRRCSSCARSASVRQCSRRRRVVRSGSRVVRIGRTRRPRTSTPHHSRVGGLARASHPGPAGAVTVAAMLLAATWDASALHVVLIGVAALAGQLTVGWSNDLVDRDRDRRSGRRDKPLVTGDVGAATVRTAIVVAAVVCGIASLSLGARPGGLHLALVATGWAYNLGLKRTVLSWAPYAVCFGGLPVVVSLASRGEPGPWWILVAGALLGVGAHLVNAVPDLEDDRRTGVVGLPHRLGAARSIDLATALLLAGTVVTVVAPTGGVDVVGLVVLGACAALLVAGRVLPGRASFRAAMGIALVDVVALLLRS</sequence>
<comment type="caution">
    <text evidence="7">The sequence shown here is derived from an EMBL/GenBank/DDBJ whole genome shotgun (WGS) entry which is preliminary data.</text>
</comment>
<dbReference type="EMBL" id="QUBR01000001">
    <property type="protein sequence ID" value="REK73793.1"/>
    <property type="molecule type" value="Genomic_DNA"/>
</dbReference>
<evidence type="ECO:0000256" key="4">
    <source>
        <dbReference type="ARBA" id="ARBA00023136"/>
    </source>
</evidence>
<reference evidence="7 8" key="1">
    <citation type="submission" date="2018-08" db="EMBL/GenBank/DDBJ databases">
        <title>Aeromicrobium sp. M2KJ-4, whole genome shotgun sequence.</title>
        <authorList>
            <person name="Tuo L."/>
        </authorList>
    </citation>
    <scope>NUCLEOTIDE SEQUENCE [LARGE SCALE GENOMIC DNA]</scope>
    <source>
        <strain evidence="7 8">M2KJ-4</strain>
    </source>
</reference>
<organism evidence="7 8">
    <name type="scientific">Aeromicrobium endophyticum</name>
    <dbReference type="NCBI Taxonomy" id="2292704"/>
    <lineage>
        <taxon>Bacteria</taxon>
        <taxon>Bacillati</taxon>
        <taxon>Actinomycetota</taxon>
        <taxon>Actinomycetes</taxon>
        <taxon>Propionibacteriales</taxon>
        <taxon>Nocardioidaceae</taxon>
        <taxon>Aeromicrobium</taxon>
    </lineage>
</organism>
<dbReference type="Gene3D" id="1.20.120.1780">
    <property type="entry name" value="UbiA prenyltransferase"/>
    <property type="match status" value="1"/>
</dbReference>
<feature type="transmembrane region" description="Helical" evidence="6">
    <location>
        <begin position="83"/>
        <end position="102"/>
    </location>
</feature>
<dbReference type="Pfam" id="PF01040">
    <property type="entry name" value="UbiA"/>
    <property type="match status" value="1"/>
</dbReference>
<dbReference type="Gene3D" id="1.10.357.140">
    <property type="entry name" value="UbiA prenyltransferase"/>
    <property type="match status" value="1"/>
</dbReference>
<gene>
    <name evidence="7" type="ORF">DX116_09790</name>
</gene>
<keyword evidence="4 6" id="KW-0472">Membrane</keyword>